<evidence type="ECO:0000259" key="2">
    <source>
        <dbReference type="PROSITE" id="PS51175"/>
    </source>
</evidence>
<dbReference type="SUPFAM" id="SSF49785">
    <property type="entry name" value="Galactose-binding domain-like"/>
    <property type="match status" value="2"/>
</dbReference>
<evidence type="ECO:0000313" key="3">
    <source>
        <dbReference type="EMBL" id="BCD99568.1"/>
    </source>
</evidence>
<dbReference type="KEGG" id="marq:MARGE09_P3770"/>
<dbReference type="InterPro" id="IPR013039">
    <property type="entry name" value="DUF1588"/>
</dbReference>
<protein>
    <recommendedName>
        <fullName evidence="2">CBM6 domain-containing protein</fullName>
    </recommendedName>
</protein>
<dbReference type="RefSeq" id="WP_236984835.1">
    <property type="nucleotide sequence ID" value="NZ_AP023086.1"/>
</dbReference>
<dbReference type="AlphaFoldDB" id="A0AAN1WL19"/>
<feature type="domain" description="CBM6" evidence="2">
    <location>
        <begin position="172"/>
        <end position="289"/>
    </location>
</feature>
<sequence>MAGLSISFYLTKAEKTHRNELGKPVAQVRENGWQLPVVELDGHVAVGGAVLVQAEDYQAMNGVMVEPTEDSGGGSNLGYIDDGDTMDYAINVNYAGSYTIRYRVASEAGGGSIRAAGTTTSLPNTGGWQVWQTVEQTITLAAGEQTLRLSAASAGFNLNWFSLTYNSDSTPVRIQAEDYTAMTGVMTQATEDQGGGQNVGYIDAGDTLDYSLNLPEAGVYLVSYRVASEQGGGALKLEGITPNAVAVPSTGDWQAWTTISHEAILPAGEQSLRLVATSAGFNINWLEFTYLGEEPTVTASEEFEQLAKADADAYVLDPYEYASALSYMYTASAPDDELLKAAANGELDNPLVAEAHIERMMNSELGHAQAQRFIAKWLKTDGVKSVSRDNPDFTNQVKASMAEEVRQLFDHIFYDPSIPFSDLYGADYTFLDSTLSAFYGIPGGGNAPMVFNKVATDSRGGVITSGAFMAFNAKEDGTAPIIRSVVLRQNMLCQEIPPPPTLGEPGSDRMANQAEVDRLRELGELTTTDSFDLLTKAEGCGGCHKEIINPLFGMDDFDHVGLPRKRVNGEVVQQGLGENGKDDIVIDWINNGVLYGVNSIDDVIPEAGAGGGIHFAGAKDLSEKMSLEPAVASCFAQRAFRFATGYPLHAKADSESDRDYSNEQKGHAACNARNLNAVFEMNNQSPYEFYKAIGTSDVIRFKKN</sequence>
<dbReference type="InterPro" id="IPR013042">
    <property type="entry name" value="DUF1592"/>
</dbReference>
<dbReference type="Proteomes" id="UP001320119">
    <property type="component" value="Chromosome"/>
</dbReference>
<dbReference type="Gene3D" id="2.60.120.260">
    <property type="entry name" value="Galactose-binding domain-like"/>
    <property type="match status" value="2"/>
</dbReference>
<dbReference type="PROSITE" id="PS51175">
    <property type="entry name" value="CBM6"/>
    <property type="match status" value="2"/>
</dbReference>
<dbReference type="Pfam" id="PF07631">
    <property type="entry name" value="PSD4"/>
    <property type="match status" value="1"/>
</dbReference>
<dbReference type="CDD" id="cd04080">
    <property type="entry name" value="CBM6_cellulase-like"/>
    <property type="match status" value="2"/>
</dbReference>
<dbReference type="Pfam" id="PF03422">
    <property type="entry name" value="CBM_6"/>
    <property type="match status" value="2"/>
</dbReference>
<dbReference type="EMBL" id="AP023086">
    <property type="protein sequence ID" value="BCD99568.1"/>
    <property type="molecule type" value="Genomic_DNA"/>
</dbReference>
<dbReference type="GO" id="GO:0030246">
    <property type="term" value="F:carbohydrate binding"/>
    <property type="evidence" value="ECO:0007669"/>
    <property type="project" value="InterPro"/>
</dbReference>
<gene>
    <name evidence="3" type="ORF">MARGE09_P3770</name>
</gene>
<dbReference type="InterPro" id="IPR006584">
    <property type="entry name" value="Cellulose-bd_IV"/>
</dbReference>
<reference evidence="3 4" key="1">
    <citation type="journal article" date="2022" name="IScience">
        <title>An ultrasensitive nanofiber-based assay for enzymatic hydrolysis and deep-sea microbial degradation of cellulose.</title>
        <authorList>
            <person name="Tsudome M."/>
            <person name="Tachioka M."/>
            <person name="Miyazaki M."/>
            <person name="Uchimura K."/>
            <person name="Tsuda M."/>
            <person name="Takaki Y."/>
            <person name="Deguchi S."/>
        </authorList>
    </citation>
    <scope>NUCLEOTIDE SEQUENCE [LARGE SCALE GENOMIC DNA]</scope>
    <source>
        <strain evidence="3 4">GE09</strain>
    </source>
</reference>
<dbReference type="Pfam" id="PF07627">
    <property type="entry name" value="PSCyt3"/>
    <property type="match status" value="1"/>
</dbReference>
<dbReference type="InterPro" id="IPR005084">
    <property type="entry name" value="CBM6"/>
</dbReference>
<dbReference type="InterPro" id="IPR008979">
    <property type="entry name" value="Galactose-bd-like_sf"/>
</dbReference>
<evidence type="ECO:0000313" key="4">
    <source>
        <dbReference type="Proteomes" id="UP001320119"/>
    </source>
</evidence>
<proteinExistence type="predicted"/>
<accession>A0AAN1WL19</accession>
<keyword evidence="4" id="KW-1185">Reference proteome</keyword>
<name>A0AAN1WL19_9GAMM</name>
<dbReference type="SMART" id="SM00606">
    <property type="entry name" value="CBD_IV"/>
    <property type="match status" value="2"/>
</dbReference>
<evidence type="ECO:0000256" key="1">
    <source>
        <dbReference type="ARBA" id="ARBA00022729"/>
    </source>
</evidence>
<keyword evidence="1" id="KW-0732">Signal</keyword>
<feature type="domain" description="CBM6" evidence="2">
    <location>
        <begin position="50"/>
        <end position="164"/>
    </location>
</feature>
<organism evidence="3 4">
    <name type="scientific">Marinagarivorans cellulosilyticus</name>
    <dbReference type="NCBI Taxonomy" id="2721545"/>
    <lineage>
        <taxon>Bacteria</taxon>
        <taxon>Pseudomonadati</taxon>
        <taxon>Pseudomonadota</taxon>
        <taxon>Gammaproteobacteria</taxon>
        <taxon>Cellvibrionales</taxon>
        <taxon>Cellvibrionaceae</taxon>
        <taxon>Marinagarivorans</taxon>
    </lineage>
</organism>